<dbReference type="EMBL" id="SJTG01000008">
    <property type="protein sequence ID" value="TCI05938.1"/>
    <property type="molecule type" value="Genomic_DNA"/>
</dbReference>
<organism evidence="5 6">
    <name type="scientific">Dyella soli</name>
    <dbReference type="NCBI Taxonomy" id="522319"/>
    <lineage>
        <taxon>Bacteria</taxon>
        <taxon>Pseudomonadati</taxon>
        <taxon>Pseudomonadota</taxon>
        <taxon>Gammaproteobacteria</taxon>
        <taxon>Lysobacterales</taxon>
        <taxon>Rhodanobacteraceae</taxon>
        <taxon>Dyella</taxon>
    </lineage>
</organism>
<dbReference type="InterPro" id="IPR050204">
    <property type="entry name" value="AraC_XylS_family_regulators"/>
</dbReference>
<keyword evidence="1" id="KW-0805">Transcription regulation</keyword>
<dbReference type="Pfam" id="PF12833">
    <property type="entry name" value="HTH_18"/>
    <property type="match status" value="1"/>
</dbReference>
<evidence type="ECO:0000256" key="1">
    <source>
        <dbReference type="ARBA" id="ARBA00023015"/>
    </source>
</evidence>
<evidence type="ECO:0000256" key="3">
    <source>
        <dbReference type="ARBA" id="ARBA00023163"/>
    </source>
</evidence>
<comment type="caution">
    <text evidence="5">The sequence shown here is derived from an EMBL/GenBank/DDBJ whole genome shotgun (WGS) entry which is preliminary data.</text>
</comment>
<gene>
    <name evidence="5" type="ORF">EZM97_36085</name>
</gene>
<keyword evidence="3" id="KW-0804">Transcription</keyword>
<protein>
    <submittedName>
        <fullName evidence="5">AraC family transcriptional regulator</fullName>
    </submittedName>
</protein>
<dbReference type="PANTHER" id="PTHR46796">
    <property type="entry name" value="HTH-TYPE TRANSCRIPTIONAL ACTIVATOR RHAS-RELATED"/>
    <property type="match status" value="1"/>
</dbReference>
<evidence type="ECO:0000313" key="5">
    <source>
        <dbReference type="EMBL" id="TCI05938.1"/>
    </source>
</evidence>
<dbReference type="Proteomes" id="UP000291822">
    <property type="component" value="Unassembled WGS sequence"/>
</dbReference>
<dbReference type="GO" id="GO:0043565">
    <property type="term" value="F:sequence-specific DNA binding"/>
    <property type="evidence" value="ECO:0007669"/>
    <property type="project" value="InterPro"/>
</dbReference>
<proteinExistence type="predicted"/>
<dbReference type="AlphaFoldDB" id="A0A4R0YD50"/>
<evidence type="ECO:0000313" key="6">
    <source>
        <dbReference type="Proteomes" id="UP000291822"/>
    </source>
</evidence>
<dbReference type="PRINTS" id="PR00032">
    <property type="entry name" value="HTHARAC"/>
</dbReference>
<reference evidence="5 6" key="1">
    <citation type="submission" date="2019-02" db="EMBL/GenBank/DDBJ databases">
        <title>Dyella amyloliquefaciens sp. nov., isolated from forest soil.</title>
        <authorList>
            <person name="Gao Z.-H."/>
            <person name="Qiu L.-H."/>
        </authorList>
    </citation>
    <scope>NUCLEOTIDE SEQUENCE [LARGE SCALE GENOMIC DNA]</scope>
    <source>
        <strain evidence="5 6">KACC 12747</strain>
    </source>
</reference>
<dbReference type="InterPro" id="IPR020449">
    <property type="entry name" value="Tscrpt_reg_AraC-type_HTH"/>
</dbReference>
<dbReference type="InterPro" id="IPR009057">
    <property type="entry name" value="Homeodomain-like_sf"/>
</dbReference>
<dbReference type="PROSITE" id="PS00041">
    <property type="entry name" value="HTH_ARAC_FAMILY_1"/>
    <property type="match status" value="1"/>
</dbReference>
<dbReference type="Gene3D" id="1.10.10.60">
    <property type="entry name" value="Homeodomain-like"/>
    <property type="match status" value="2"/>
</dbReference>
<dbReference type="PANTHER" id="PTHR46796:SF14">
    <property type="entry name" value="TRANSCRIPTIONAL REGULATORY PROTEIN"/>
    <property type="match status" value="1"/>
</dbReference>
<dbReference type="InterPro" id="IPR018060">
    <property type="entry name" value="HTH_AraC"/>
</dbReference>
<keyword evidence="2" id="KW-0238">DNA-binding</keyword>
<evidence type="ECO:0000259" key="4">
    <source>
        <dbReference type="PROSITE" id="PS01124"/>
    </source>
</evidence>
<dbReference type="PROSITE" id="PS01124">
    <property type="entry name" value="HTH_ARAC_FAMILY_2"/>
    <property type="match status" value="1"/>
</dbReference>
<dbReference type="SMART" id="SM00342">
    <property type="entry name" value="HTH_ARAC"/>
    <property type="match status" value="1"/>
</dbReference>
<dbReference type="GO" id="GO:0003700">
    <property type="term" value="F:DNA-binding transcription factor activity"/>
    <property type="evidence" value="ECO:0007669"/>
    <property type="project" value="InterPro"/>
</dbReference>
<evidence type="ECO:0000256" key="2">
    <source>
        <dbReference type="ARBA" id="ARBA00023125"/>
    </source>
</evidence>
<dbReference type="InterPro" id="IPR018062">
    <property type="entry name" value="HTH_AraC-typ_CS"/>
</dbReference>
<name>A0A4R0YD50_9GAMM</name>
<feature type="domain" description="HTH araC/xylS-type" evidence="4">
    <location>
        <begin position="229"/>
        <end position="327"/>
    </location>
</feature>
<sequence>MIVAIDVFSCPVWPVHFRGILGGDATPRALMRQGDKGRYHSGPEPHLGKIDGFGSMTLIATTLASGPGWTASEVVCSAGPTDRSFEEQHTHVAVAVVLSGTFQYRSSRGTAMLVPGAVLLGNPGDGFECSHQHSIGDRCLAFHFDPAFHENLIAGVRNVTRSRFECASLAPRQTDPALLACADHGVEAPQRLEELAHELVACVALAGTGHRGASFRTGRMARRGAARVHDLVHWMEASPQVSPSLTELAQRASLSPCHLLREFKRITGTTPYQFSLALRMRQAARLLRQGNSSVLDVALDAGFNDASDFNRRFRQMFGMTPSNYRRASDARTAALPY</sequence>
<keyword evidence="6" id="KW-1185">Reference proteome</keyword>
<accession>A0A4R0YD50</accession>
<dbReference type="SUPFAM" id="SSF46689">
    <property type="entry name" value="Homeodomain-like"/>
    <property type="match status" value="2"/>
</dbReference>